<dbReference type="AlphaFoldDB" id="A0A7Z7YDS3"/>
<dbReference type="Proteomes" id="UP000294145">
    <property type="component" value="Unassembled WGS sequence"/>
</dbReference>
<dbReference type="EMBL" id="SISP01000020">
    <property type="protein sequence ID" value="TBM41300.1"/>
    <property type="molecule type" value="Genomic_DNA"/>
</dbReference>
<gene>
    <name evidence="2" type="ORF">EYB64_12055</name>
</gene>
<evidence type="ECO:0008006" key="4">
    <source>
        <dbReference type="Google" id="ProtNLM"/>
    </source>
</evidence>
<feature type="coiled-coil region" evidence="1">
    <location>
        <begin position="75"/>
        <end position="123"/>
    </location>
</feature>
<comment type="caution">
    <text evidence="2">The sequence shown here is derived from an EMBL/GenBank/DDBJ whole genome shotgun (WGS) entry which is preliminary data.</text>
</comment>
<protein>
    <recommendedName>
        <fullName evidence="4">TIGR03752 family integrating conjugative element protein</fullName>
    </recommendedName>
</protein>
<dbReference type="RefSeq" id="WP_114709018.1">
    <property type="nucleotide sequence ID" value="NZ_JACWKW010000009.1"/>
</dbReference>
<proteinExistence type="predicted"/>
<organism evidence="2 3">
    <name type="scientific">Vibrio cholerae</name>
    <dbReference type="NCBI Taxonomy" id="666"/>
    <lineage>
        <taxon>Bacteria</taxon>
        <taxon>Pseudomonadati</taxon>
        <taxon>Pseudomonadota</taxon>
        <taxon>Gammaproteobacteria</taxon>
        <taxon>Vibrionales</taxon>
        <taxon>Vibrionaceae</taxon>
        <taxon>Vibrio</taxon>
    </lineage>
</organism>
<accession>A0A7Z7YDS3</accession>
<sequence>MKMNPILRIVLIIVVIIVVVSGIRGCVGSNTREINIESPDKGTSTGVEFSATAAEELRTVGIRLKEVTDQSVKDKQAADAKIADLEKKLATLQNDNSKQNVPDNALLNRVNQLERELVEAKKGVIGHDQIDSITENVTNTVMNTISNASKKMTGVNADECTNPLGCTQTYEVNGGDAEGPTGELVWIAPIDNPELVDKGKVVMEKIGSQLSTLTQSAINSVNNSVDTVSKKVEKIPVFTLPVNTTLFGARLTGRLLGRIPKQGSLVGVYGFTVVVPGKSVMANGHSLPDVSHALMSGWSEGDLGLLCAKGYITNMTFIFKDGRIAQVGEGFTGAKGSSTEYLAVLQDTASSECIRGSLKTNLTRFMATSMGLSALNTGAQGLVASQNTVTTSPDGGSISTPTGSIGKIIAGNMATGAASDGQKWLSERWSDTFDAILVEIGTDVTISIKKEIPIDYDPESRKVKYMSEDEAIEQAGDY</sequence>
<evidence type="ECO:0000313" key="3">
    <source>
        <dbReference type="Proteomes" id="UP000294145"/>
    </source>
</evidence>
<reference evidence="2 3" key="1">
    <citation type="submission" date="2019-02" db="EMBL/GenBank/DDBJ databases">
        <title>Genomic plasticity associated with the antimicrobial resistance in Vibrio cholerae.</title>
        <authorList>
            <person name="Verma J."/>
            <person name="Bag S."/>
            <person name="Saha B."/>
            <person name="Kumar P."/>
            <person name="Ghosh T.S."/>
            <person name="Dayal M."/>
            <person name="Senapati T."/>
            <person name="Mehra S."/>
            <person name="Dey P."/>
            <person name="Desigamani A."/>
            <person name="Kumar D."/>
            <person name="Rana P."/>
            <person name="Kumar B."/>
            <person name="Maiti T.K."/>
            <person name="Sharma N.C."/>
            <person name="Bhadra R.K."/>
            <person name="Mutreja A."/>
            <person name="Nair G.B."/>
            <person name="Ramamurthy T."/>
            <person name="Das B."/>
        </authorList>
    </citation>
    <scope>NUCLEOTIDE SEQUENCE [LARGE SCALE GENOMIC DNA]</scope>
    <source>
        <strain evidence="2 3">IDH06781</strain>
    </source>
</reference>
<keyword evidence="1" id="KW-0175">Coiled coil</keyword>
<evidence type="ECO:0000256" key="1">
    <source>
        <dbReference type="SAM" id="Coils"/>
    </source>
</evidence>
<name>A0A7Z7YDS3_VIBCL</name>
<evidence type="ECO:0000313" key="2">
    <source>
        <dbReference type="EMBL" id="TBM41300.1"/>
    </source>
</evidence>